<evidence type="ECO:0000256" key="1">
    <source>
        <dbReference type="SAM" id="MobiDB-lite"/>
    </source>
</evidence>
<feature type="compositionally biased region" description="Low complexity" evidence="1">
    <location>
        <begin position="447"/>
        <end position="456"/>
    </location>
</feature>
<feature type="compositionally biased region" description="Pro residues" evidence="1">
    <location>
        <begin position="222"/>
        <end position="235"/>
    </location>
</feature>
<feature type="region of interest" description="Disordered" evidence="1">
    <location>
        <begin position="1"/>
        <end position="24"/>
    </location>
</feature>
<comment type="caution">
    <text evidence="2">The sequence shown here is derived from an EMBL/GenBank/DDBJ whole genome shotgun (WGS) entry which is preliminary data.</text>
</comment>
<reference evidence="2 3" key="1">
    <citation type="journal article" date="2019" name="Sci. Rep.">
        <title>Extended insight into the Mycobacterium chelonae-abscessus complex through whole genome sequencing of Mycobacterium salmoniphilum outbreak and Mycobacterium salmoniphilum-like strains.</title>
        <authorList>
            <person name="Behra P.R.K."/>
            <person name="Das S."/>
            <person name="Pettersson B.M.F."/>
            <person name="Shirreff L."/>
            <person name="DuCote T."/>
            <person name="Jacobsson K.G."/>
            <person name="Ennis D.G."/>
            <person name="Kirsebom L.A."/>
        </authorList>
    </citation>
    <scope>NUCLEOTIDE SEQUENCE [LARGE SCALE GENOMIC DNA]</scope>
    <source>
        <strain evidence="2 3">CCUG 60884</strain>
    </source>
</reference>
<dbReference type="EMBL" id="PECL01000007">
    <property type="protein sequence ID" value="TEA06107.1"/>
    <property type="molecule type" value="Genomic_DNA"/>
</dbReference>
<organism evidence="2 3">
    <name type="scientific">Mycobacteroides salmoniphilum</name>
    <dbReference type="NCBI Taxonomy" id="404941"/>
    <lineage>
        <taxon>Bacteria</taxon>
        <taxon>Bacillati</taxon>
        <taxon>Actinomycetota</taxon>
        <taxon>Actinomycetes</taxon>
        <taxon>Mycobacteriales</taxon>
        <taxon>Mycobacteriaceae</taxon>
        <taxon>Mycobacteroides</taxon>
    </lineage>
</organism>
<feature type="compositionally biased region" description="Gly residues" evidence="1">
    <location>
        <begin position="406"/>
        <end position="424"/>
    </location>
</feature>
<dbReference type="Proteomes" id="UP000294604">
    <property type="component" value="Unassembled WGS sequence"/>
</dbReference>
<proteinExistence type="predicted"/>
<feature type="compositionally biased region" description="Low complexity" evidence="1">
    <location>
        <begin position="295"/>
        <end position="312"/>
    </location>
</feature>
<dbReference type="RefSeq" id="WP_134082816.1">
    <property type="nucleotide sequence ID" value="NZ_PECL01000007.1"/>
</dbReference>
<feature type="region of interest" description="Disordered" evidence="1">
    <location>
        <begin position="211"/>
        <end position="312"/>
    </location>
</feature>
<gene>
    <name evidence="2" type="ORF">CCUG60884_01244</name>
</gene>
<protein>
    <submittedName>
        <fullName evidence="2">Uncharacterized protein</fullName>
    </submittedName>
</protein>
<evidence type="ECO:0000313" key="3">
    <source>
        <dbReference type="Proteomes" id="UP000294604"/>
    </source>
</evidence>
<accession>A0A4R8SUX0</accession>
<feature type="compositionally biased region" description="Basic and acidic residues" evidence="1">
    <location>
        <begin position="263"/>
        <end position="273"/>
    </location>
</feature>
<feature type="compositionally biased region" description="Low complexity" evidence="1">
    <location>
        <begin position="276"/>
        <end position="285"/>
    </location>
</feature>
<feature type="compositionally biased region" description="Basic residues" evidence="1">
    <location>
        <begin position="426"/>
        <end position="438"/>
    </location>
</feature>
<name>A0A4R8SUX0_9MYCO</name>
<dbReference type="AlphaFoldDB" id="A0A4R8SUX0"/>
<feature type="compositionally biased region" description="Polar residues" evidence="1">
    <location>
        <begin position="384"/>
        <end position="395"/>
    </location>
</feature>
<feature type="compositionally biased region" description="Low complexity" evidence="1">
    <location>
        <begin position="396"/>
        <end position="405"/>
    </location>
</feature>
<sequence>MTWPTGGANDDGHEHGPDDPLSQPLNVTQAMMMGFGQHPVNPLLKPNGALDGDLGRLNQLNNENKDSRLPQQHKVDLAHVLKYKDGLNGISGANDKVAEHVEDWDTGAALLKEALDHLDGLAQNKYGLKGNVVEMIINKVNLMKQSIAPTMVAAKRMRIIATMFANDIGQTKAWFVDQNLQYVADNGTDEQKSVLDQMAHQAVRDAYNPPIEEISSNHPAIPSAPPDVDPTPAGTPTPMASGPGPGGKTPQGLKLNGLGDPLSDFRDTKDPRDNPNQNQNQNQNQGVDPSSALDGASNAAKEAGDAASKAAEGAGGAAKDALSELLNGKDGPGQPGGLLGAGAIPVSAAGRNGAAGLGKIGGGSVPRVGTGATPAMPAVKPTEPSVTPTKAGTDTSASRASVSNGSSGGSGSGAPHAGQGGGAAGKVHKTNKALRHDKHGVVDEDAAVVPVVGEEPTAPSVPAKST</sequence>
<feature type="region of interest" description="Disordered" evidence="1">
    <location>
        <begin position="360"/>
        <end position="466"/>
    </location>
</feature>
<evidence type="ECO:0000313" key="2">
    <source>
        <dbReference type="EMBL" id="TEA06107.1"/>
    </source>
</evidence>